<reference evidence="3 4" key="1">
    <citation type="submission" date="2019-07" db="EMBL/GenBank/DDBJ databases">
        <title>Lentzea xizangensis sp. nov., isolated from Qinghai-Tibetan Plateau Soils.</title>
        <authorList>
            <person name="Huang J."/>
        </authorList>
    </citation>
    <scope>NUCLEOTIDE SEQUENCE [LARGE SCALE GENOMIC DNA]</scope>
    <source>
        <strain evidence="3 4">FXJ1.1311</strain>
    </source>
</reference>
<keyword evidence="1" id="KW-0472">Membrane</keyword>
<evidence type="ECO:0000313" key="4">
    <source>
        <dbReference type="Proteomes" id="UP000316639"/>
    </source>
</evidence>
<gene>
    <name evidence="3" type="ORF">FKR81_06445</name>
</gene>
<dbReference type="Pfam" id="PF14219">
    <property type="entry name" value="DUF4328"/>
    <property type="match status" value="1"/>
</dbReference>
<evidence type="ECO:0000259" key="2">
    <source>
        <dbReference type="Pfam" id="PF14219"/>
    </source>
</evidence>
<feature type="domain" description="DUF4328" evidence="2">
    <location>
        <begin position="108"/>
        <end position="263"/>
    </location>
</feature>
<dbReference type="OrthoDB" id="3689403at2"/>
<keyword evidence="1" id="KW-0812">Transmembrane</keyword>
<feature type="transmembrane region" description="Helical" evidence="1">
    <location>
        <begin position="206"/>
        <end position="227"/>
    </location>
</feature>
<proteinExistence type="predicted"/>
<comment type="caution">
    <text evidence="3">The sequence shown here is derived from an EMBL/GenBank/DDBJ whole genome shotgun (WGS) entry which is preliminary data.</text>
</comment>
<organism evidence="3 4">
    <name type="scientific">Lentzea tibetensis</name>
    <dbReference type="NCBI Taxonomy" id="2591470"/>
    <lineage>
        <taxon>Bacteria</taxon>
        <taxon>Bacillati</taxon>
        <taxon>Actinomycetota</taxon>
        <taxon>Actinomycetes</taxon>
        <taxon>Pseudonocardiales</taxon>
        <taxon>Pseudonocardiaceae</taxon>
        <taxon>Lentzea</taxon>
    </lineage>
</organism>
<keyword evidence="4" id="KW-1185">Reference proteome</keyword>
<sequence length="300" mass="32416">MLRPMRVDWVASPPPGAYEHRSPSAKPPAYVGPPKYPVPPRWGFPLLAWRWPTAVPGTFDSPADSVDGVRKLARTASNALWLLGAVALWAFGSEVWRYALVLLSQYGALSSGVVGTSDAMVVSSSVVMFVGSLVALVLSLLWLRRARNVAALAAGYAPSRTDQQVMIGLLVPGMNLLVPGSTLAELEHAVLHRDVTERPRPSRILLVWWGTWVASALLFVITFGWSFRDSVQAKADGVLLHALADLAIAAVAVITALVVRRITTLLLPVDSASVRLMRVLEVRDAPEPPLRSVRASGSPR</sequence>
<feature type="transmembrane region" description="Helical" evidence="1">
    <location>
        <begin position="239"/>
        <end position="259"/>
    </location>
</feature>
<evidence type="ECO:0000256" key="1">
    <source>
        <dbReference type="SAM" id="Phobius"/>
    </source>
</evidence>
<protein>
    <submittedName>
        <fullName evidence="3">DUF4328 domain-containing protein</fullName>
    </submittedName>
</protein>
<name>A0A563EYF2_9PSEU</name>
<dbReference type="EMBL" id="VOBR01000004">
    <property type="protein sequence ID" value="TWP52767.1"/>
    <property type="molecule type" value="Genomic_DNA"/>
</dbReference>
<feature type="transmembrane region" description="Helical" evidence="1">
    <location>
        <begin position="79"/>
        <end position="99"/>
    </location>
</feature>
<accession>A0A563EYF2</accession>
<dbReference type="Proteomes" id="UP000316639">
    <property type="component" value="Unassembled WGS sequence"/>
</dbReference>
<dbReference type="InterPro" id="IPR025565">
    <property type="entry name" value="DUF4328"/>
</dbReference>
<feature type="transmembrane region" description="Helical" evidence="1">
    <location>
        <begin position="119"/>
        <end position="143"/>
    </location>
</feature>
<dbReference type="RefSeq" id="WP_146350022.1">
    <property type="nucleotide sequence ID" value="NZ_VOBR01000004.1"/>
</dbReference>
<dbReference type="AlphaFoldDB" id="A0A563EYF2"/>
<keyword evidence="1" id="KW-1133">Transmembrane helix</keyword>
<evidence type="ECO:0000313" key="3">
    <source>
        <dbReference type="EMBL" id="TWP52767.1"/>
    </source>
</evidence>